<gene>
    <name evidence="2" type="ORF">U9M48_040644</name>
</gene>
<organism evidence="2 3">
    <name type="scientific">Paspalum notatum var. saurae</name>
    <dbReference type="NCBI Taxonomy" id="547442"/>
    <lineage>
        <taxon>Eukaryota</taxon>
        <taxon>Viridiplantae</taxon>
        <taxon>Streptophyta</taxon>
        <taxon>Embryophyta</taxon>
        <taxon>Tracheophyta</taxon>
        <taxon>Spermatophyta</taxon>
        <taxon>Magnoliopsida</taxon>
        <taxon>Liliopsida</taxon>
        <taxon>Poales</taxon>
        <taxon>Poaceae</taxon>
        <taxon>PACMAD clade</taxon>
        <taxon>Panicoideae</taxon>
        <taxon>Andropogonodae</taxon>
        <taxon>Paspaleae</taxon>
        <taxon>Paspalinae</taxon>
        <taxon>Paspalum</taxon>
    </lineage>
</organism>
<dbReference type="EMBL" id="CP144753">
    <property type="protein sequence ID" value="WVZ94791.1"/>
    <property type="molecule type" value="Genomic_DNA"/>
</dbReference>
<feature type="compositionally biased region" description="Acidic residues" evidence="1">
    <location>
        <begin position="149"/>
        <end position="173"/>
    </location>
</feature>
<feature type="compositionally biased region" description="Basic and acidic residues" evidence="1">
    <location>
        <begin position="91"/>
        <end position="101"/>
    </location>
</feature>
<dbReference type="Proteomes" id="UP001341281">
    <property type="component" value="Chromosome 09"/>
</dbReference>
<evidence type="ECO:0000313" key="2">
    <source>
        <dbReference type="EMBL" id="WVZ94791.1"/>
    </source>
</evidence>
<keyword evidence="3" id="KW-1185">Reference proteome</keyword>
<feature type="region of interest" description="Disordered" evidence="1">
    <location>
        <begin position="1"/>
        <end position="122"/>
    </location>
</feature>
<name>A0AAQ3XCL2_PASNO</name>
<proteinExistence type="predicted"/>
<dbReference type="AlphaFoldDB" id="A0AAQ3XCL2"/>
<protein>
    <submittedName>
        <fullName evidence="2">Uncharacterized protein</fullName>
    </submittedName>
</protein>
<evidence type="ECO:0000313" key="3">
    <source>
        <dbReference type="Proteomes" id="UP001341281"/>
    </source>
</evidence>
<feature type="compositionally biased region" description="Basic residues" evidence="1">
    <location>
        <begin position="61"/>
        <end position="73"/>
    </location>
</feature>
<accession>A0AAQ3XCL2</accession>
<sequence>MPSSPGGKNRKQLRANAARTPYKTPERRISNPSRQLGSFPFLPPPPVRDWGERAKKEEGRCRRRKGPDRRRWSRRAEERRPRARRRAVLRLRQDTAGDPKPRPTATSPYPEPEAVPRRRQPCYLYVTGDDYTSAREARLFNPESKIPEDDQEDPEYLPEEEANEQDSGDDEPDNLVTRDNWIRIRHRRIGVVSGCLPLLPIVYADFLDLLQASPYVHRLNYGVPRICNLSTHDFEFVMEIDRNNLEIGHSYGMHRFRDISLTPYRMNTSVNDAIPPTKKKKAEELMHESSYLVLKVDDEVESFYQQFVLKNGVKKLPSFVAIGDINLSYKEFQQCFKKYVNVTEKVMEIYVIGDTPLAVDLWAQKIRQDLAWLDPDPVSAWNAGRRRGPSGSQHVAGGVGARALRSLRAGRPVAVRAGKRTADTQTEATGES</sequence>
<reference evidence="2 3" key="1">
    <citation type="submission" date="2024-02" db="EMBL/GenBank/DDBJ databases">
        <title>High-quality chromosome-scale genome assembly of Pensacola bahiagrass (Paspalum notatum Flugge var. saurae).</title>
        <authorList>
            <person name="Vega J.M."/>
            <person name="Podio M."/>
            <person name="Orjuela J."/>
            <person name="Siena L.A."/>
            <person name="Pessino S.C."/>
            <person name="Combes M.C."/>
            <person name="Mariac C."/>
            <person name="Albertini E."/>
            <person name="Pupilli F."/>
            <person name="Ortiz J.P.A."/>
            <person name="Leblanc O."/>
        </authorList>
    </citation>
    <scope>NUCLEOTIDE SEQUENCE [LARGE SCALE GENOMIC DNA]</scope>
    <source>
        <strain evidence="2">R1</strain>
        <tissue evidence="2">Leaf</tissue>
    </source>
</reference>
<feature type="compositionally biased region" description="Basic and acidic residues" evidence="1">
    <location>
        <begin position="49"/>
        <end position="60"/>
    </location>
</feature>
<evidence type="ECO:0000256" key="1">
    <source>
        <dbReference type="SAM" id="MobiDB-lite"/>
    </source>
</evidence>
<feature type="region of interest" description="Disordered" evidence="1">
    <location>
        <begin position="139"/>
        <end position="175"/>
    </location>
</feature>